<dbReference type="RefSeq" id="WP_183278919.1">
    <property type="nucleotide sequence ID" value="NZ_BLZR01000001.1"/>
</dbReference>
<dbReference type="PANTHER" id="PTHR37469">
    <property type="entry name" value="CELLOBIONIC ACID PHOSPHORYLASE-RELATED"/>
    <property type="match status" value="1"/>
</dbReference>
<dbReference type="Proteomes" id="UP000580568">
    <property type="component" value="Unassembled WGS sequence"/>
</dbReference>
<gene>
    <name evidence="5" type="ORF">bsdtw1_03709</name>
</gene>
<dbReference type="Pfam" id="PF17167">
    <property type="entry name" value="Glyco_hydro_94"/>
    <property type="match status" value="1"/>
</dbReference>
<comment type="caution">
    <text evidence="5">The sequence shown here is derived from an EMBL/GenBank/DDBJ whole genome shotgun (WGS) entry which is preliminary data.</text>
</comment>
<dbReference type="AlphaFoldDB" id="A0A6V8SLX8"/>
<dbReference type="GO" id="GO:0030246">
    <property type="term" value="F:carbohydrate binding"/>
    <property type="evidence" value="ECO:0007669"/>
    <property type="project" value="InterPro"/>
</dbReference>
<dbReference type="InterPro" id="IPR037018">
    <property type="entry name" value="GH65_N"/>
</dbReference>
<dbReference type="InterPro" id="IPR052047">
    <property type="entry name" value="GH94_Enzymes"/>
</dbReference>
<name>A0A6V8SLX8_9CLOT</name>
<keyword evidence="1" id="KW-0328">Glycosyltransferase</keyword>
<evidence type="ECO:0000259" key="4">
    <source>
        <dbReference type="Pfam" id="PF17167"/>
    </source>
</evidence>
<dbReference type="InterPro" id="IPR008928">
    <property type="entry name" value="6-hairpin_glycosidase_sf"/>
</dbReference>
<organism evidence="5 6">
    <name type="scientific">Clostridium fungisolvens</name>
    <dbReference type="NCBI Taxonomy" id="1604897"/>
    <lineage>
        <taxon>Bacteria</taxon>
        <taxon>Bacillati</taxon>
        <taxon>Bacillota</taxon>
        <taxon>Clostridia</taxon>
        <taxon>Eubacteriales</taxon>
        <taxon>Clostridiaceae</taxon>
        <taxon>Clostridium</taxon>
    </lineage>
</organism>
<keyword evidence="6" id="KW-1185">Reference proteome</keyword>
<evidence type="ECO:0000313" key="6">
    <source>
        <dbReference type="Proteomes" id="UP000580568"/>
    </source>
</evidence>
<dbReference type="PANTHER" id="PTHR37469:SF2">
    <property type="entry name" value="CELLOBIONIC ACID PHOSPHORYLASE"/>
    <property type="match status" value="1"/>
</dbReference>
<protein>
    <recommendedName>
        <fullName evidence="7">Cellobiose phosphorylase</fullName>
    </recommendedName>
</protein>
<keyword evidence="2" id="KW-0808">Transferase</keyword>
<dbReference type="EMBL" id="BLZR01000001">
    <property type="protein sequence ID" value="GFP77552.1"/>
    <property type="molecule type" value="Genomic_DNA"/>
</dbReference>
<feature type="domain" description="Glycosyl hydrolase 94 supersandwich" evidence="3">
    <location>
        <begin position="169"/>
        <end position="441"/>
    </location>
</feature>
<dbReference type="SUPFAM" id="SSF74650">
    <property type="entry name" value="Galactose mutarotase-like"/>
    <property type="match status" value="1"/>
</dbReference>
<dbReference type="GO" id="GO:0005975">
    <property type="term" value="P:carbohydrate metabolic process"/>
    <property type="evidence" value="ECO:0007669"/>
    <property type="project" value="InterPro"/>
</dbReference>
<evidence type="ECO:0000313" key="5">
    <source>
        <dbReference type="EMBL" id="GFP77552.1"/>
    </source>
</evidence>
<dbReference type="InterPro" id="IPR010383">
    <property type="entry name" value="Glyco_hydrolase_94_b-supersand"/>
</dbReference>
<dbReference type="InterPro" id="IPR033432">
    <property type="entry name" value="GH94_catalytic"/>
</dbReference>
<dbReference type="GO" id="GO:0016757">
    <property type="term" value="F:glycosyltransferase activity"/>
    <property type="evidence" value="ECO:0007669"/>
    <property type="project" value="UniProtKB-KW"/>
</dbReference>
<feature type="domain" description="Glycosyl hydrolase 94 catalytic" evidence="4">
    <location>
        <begin position="462"/>
        <end position="902"/>
    </location>
</feature>
<dbReference type="Pfam" id="PF06165">
    <property type="entry name" value="GH94_b-supersand"/>
    <property type="match status" value="1"/>
</dbReference>
<evidence type="ECO:0000256" key="2">
    <source>
        <dbReference type="ARBA" id="ARBA00022679"/>
    </source>
</evidence>
<reference evidence="5 6" key="1">
    <citation type="submission" date="2020-07" db="EMBL/GenBank/DDBJ databases">
        <title>A new beta-1,3-glucan-decomposing anaerobic bacterium isolated from anoxic soil subjected to biological soil disinfestation.</title>
        <authorList>
            <person name="Ueki A."/>
            <person name="Tonouchi A."/>
        </authorList>
    </citation>
    <scope>NUCLEOTIDE SEQUENCE [LARGE SCALE GENOMIC DNA]</scope>
    <source>
        <strain evidence="5 6">TW1</strain>
    </source>
</reference>
<dbReference type="Gene3D" id="2.70.98.40">
    <property type="entry name" value="Glycoside hydrolase, family 65, N-terminal domain"/>
    <property type="match status" value="1"/>
</dbReference>
<dbReference type="InterPro" id="IPR012341">
    <property type="entry name" value="6hp_glycosidase-like_sf"/>
</dbReference>
<accession>A0A6V8SLX8</accession>
<sequence>MREVVARQVKQSADHKLRVIFSEKIEKGAVIDGIFYDSTYKKAVGVTNLQIKIPVTLEIFKDREIAKLLDEVLEENEFVMIKLTKDIYDTALLTSRNGEITEILLDFELSKKINEIVQNITYGVGSINENGEHEIDLRAPAPGPHFNTNLLLGNRLGFSHALQTTPKSVVDKFGRGSFRAHAATQVLATRWDMLQDENGFPANRQFYLVEDGRQIFYSANVKDENIESGKCVHAQNYTEIYYKTKCGLEIERLIFLLPQEENMPIAVEAQQIKLINNTSRARKIKIVYTGMFGSAAPGALMEDVLYSNVIMQAKVYTDEDGHVEAISSDYYPMYTKGDYRFHTMITHNENRSLLPKEFCTSYSEFVGNASLERPEGLYKLSNNLNRKGPGFFALSSDFTIQALDKVTVDNFTGLVSNKANDEFDENSFKNEVQNLINKYRDEKEVKKAFESSQSFINRYSSYMQVISEDSNFDTYVNKNLPFQVLYQTFVSRSFDQTQKGYREIGFREIQDIYASMYYFVGMGEKALVKNLIKEWAEKVFEFGYAYHNFFWVGKEPGKWSDDGLWLIQAVFRYINITGDMDFLDEKCEIGGSDPIKTRSLYDTMKAILRYSGEISIGKHGIPLLDFADWNDCLKLDPDYINGVEKERRYNEQIARTQKNGEPFESDYSESVMNGFLLKLAFEEMIEIGELKGDEEYCSNLESVSEKLYKNLQEHAWKSDFFARVLFNRYKDGEFTYLGAKGDKLSADPNKDGTYFLNSFSWSILANCATEEQIEVMLDSIDEHLKTPYGIKLISPTDLEKIAIGTATGEYFPGDRENGGIFKHATMMATSAMLKAAKKVESNELARRLTATAYWMINLVLPYKTMEHPYVTCGNPRFCTQYNNSDTGENIGPTLSGTSTWLTLSLFDAFGIQYTAGGIEIDPILMEEQKFINIILNTGKATYNIRITKPEGFLRIKDSSYSIKVDDVEIEGNIIKIFEDNKEHKVTICLQYKEC</sequence>
<dbReference type="Gene3D" id="1.50.10.10">
    <property type="match status" value="1"/>
</dbReference>
<dbReference type="SUPFAM" id="SSF48208">
    <property type="entry name" value="Six-hairpin glycosidases"/>
    <property type="match status" value="1"/>
</dbReference>
<evidence type="ECO:0008006" key="7">
    <source>
        <dbReference type="Google" id="ProtNLM"/>
    </source>
</evidence>
<dbReference type="Gene3D" id="2.60.420.10">
    <property type="entry name" value="Maltose phosphorylase, domain 3"/>
    <property type="match status" value="1"/>
</dbReference>
<proteinExistence type="predicted"/>
<dbReference type="InterPro" id="IPR011013">
    <property type="entry name" value="Gal_mutarotase_sf_dom"/>
</dbReference>
<evidence type="ECO:0000256" key="1">
    <source>
        <dbReference type="ARBA" id="ARBA00022676"/>
    </source>
</evidence>
<evidence type="ECO:0000259" key="3">
    <source>
        <dbReference type="Pfam" id="PF06165"/>
    </source>
</evidence>